<keyword evidence="4 6" id="KW-1133">Transmembrane helix</keyword>
<dbReference type="PIRSF" id="PIRSF005859">
    <property type="entry name" value="PBR"/>
    <property type="match status" value="1"/>
</dbReference>
<name>A0ABR9CL74_9HYPH</name>
<evidence type="ECO:0000256" key="2">
    <source>
        <dbReference type="ARBA" id="ARBA00007524"/>
    </source>
</evidence>
<dbReference type="InterPro" id="IPR038330">
    <property type="entry name" value="TspO/MBR-related_sf"/>
</dbReference>
<feature type="transmembrane region" description="Helical" evidence="6">
    <location>
        <begin position="74"/>
        <end position="92"/>
    </location>
</feature>
<evidence type="ECO:0000256" key="5">
    <source>
        <dbReference type="ARBA" id="ARBA00023136"/>
    </source>
</evidence>
<evidence type="ECO:0000256" key="4">
    <source>
        <dbReference type="ARBA" id="ARBA00022989"/>
    </source>
</evidence>
<dbReference type="Proteomes" id="UP000632063">
    <property type="component" value="Unassembled WGS sequence"/>
</dbReference>
<accession>A0ABR9CL74</accession>
<evidence type="ECO:0000256" key="6">
    <source>
        <dbReference type="SAM" id="Phobius"/>
    </source>
</evidence>
<keyword evidence="8" id="KW-1185">Reference proteome</keyword>
<feature type="transmembrane region" description="Helical" evidence="6">
    <location>
        <begin position="98"/>
        <end position="117"/>
    </location>
</feature>
<feature type="transmembrane region" description="Helical" evidence="6">
    <location>
        <begin position="124"/>
        <end position="144"/>
    </location>
</feature>
<dbReference type="Pfam" id="PF03073">
    <property type="entry name" value="TspO_MBR"/>
    <property type="match status" value="1"/>
</dbReference>
<evidence type="ECO:0000256" key="3">
    <source>
        <dbReference type="ARBA" id="ARBA00022692"/>
    </source>
</evidence>
<dbReference type="RefSeq" id="WP_192147723.1">
    <property type="nucleotide sequence ID" value="NZ_JACYXI010000004.1"/>
</dbReference>
<gene>
    <name evidence="7" type="ORF">IG616_08505</name>
</gene>
<reference evidence="8" key="1">
    <citation type="submission" date="2020-09" db="EMBL/GenBank/DDBJ databases">
        <title>The genome sequence of strain Labrenzia suaedae 4C16A.</title>
        <authorList>
            <person name="Liu Y."/>
        </authorList>
    </citation>
    <scope>NUCLEOTIDE SEQUENCE [LARGE SCALE GENOMIC DNA]</scope>
    <source>
        <strain evidence="8">4C16A</strain>
    </source>
</reference>
<keyword evidence="3 6" id="KW-0812">Transmembrane</keyword>
<feature type="transmembrane region" description="Helical" evidence="6">
    <location>
        <begin position="44"/>
        <end position="62"/>
    </location>
</feature>
<protein>
    <submittedName>
        <fullName evidence="7">Tryptophan-rich sensory protein</fullName>
    </submittedName>
</protein>
<sequence length="150" mass="16738">MRRWLGLAAFLAAVLGIGLFIGATNLPGPWYQGLEKPALTPPNWLFAPAWTTLYVLIAIAGWRTWLLGSASAAFLTWWAQMLLNFAWSPVVFRLHNLGAGAVIILAMLAAILLFLRLTWNRDRIAALCFVPYALWISFAAYLNISLYTLN</sequence>
<dbReference type="InterPro" id="IPR004307">
    <property type="entry name" value="TspO_MBR"/>
</dbReference>
<evidence type="ECO:0000256" key="1">
    <source>
        <dbReference type="ARBA" id="ARBA00004141"/>
    </source>
</evidence>
<comment type="similarity">
    <text evidence="2">Belongs to the TspO/BZRP family.</text>
</comment>
<evidence type="ECO:0000313" key="8">
    <source>
        <dbReference type="Proteomes" id="UP000632063"/>
    </source>
</evidence>
<evidence type="ECO:0000313" key="7">
    <source>
        <dbReference type="EMBL" id="MBD8891586.1"/>
    </source>
</evidence>
<comment type="caution">
    <text evidence="7">The sequence shown here is derived from an EMBL/GenBank/DDBJ whole genome shotgun (WGS) entry which is preliminary data.</text>
</comment>
<proteinExistence type="inferred from homology"/>
<dbReference type="CDD" id="cd15904">
    <property type="entry name" value="TSPO_MBR"/>
    <property type="match status" value="1"/>
</dbReference>
<dbReference type="EMBL" id="JACYXI010000004">
    <property type="protein sequence ID" value="MBD8891586.1"/>
    <property type="molecule type" value="Genomic_DNA"/>
</dbReference>
<dbReference type="Gene3D" id="1.20.1260.100">
    <property type="entry name" value="TspO/MBR protein"/>
    <property type="match status" value="1"/>
</dbReference>
<organism evidence="7 8">
    <name type="scientific">Roseibium litorale</name>
    <dbReference type="NCBI Taxonomy" id="2803841"/>
    <lineage>
        <taxon>Bacteria</taxon>
        <taxon>Pseudomonadati</taxon>
        <taxon>Pseudomonadota</taxon>
        <taxon>Alphaproteobacteria</taxon>
        <taxon>Hyphomicrobiales</taxon>
        <taxon>Stappiaceae</taxon>
        <taxon>Roseibium</taxon>
    </lineage>
</organism>
<dbReference type="PANTHER" id="PTHR10057">
    <property type="entry name" value="PERIPHERAL-TYPE BENZODIAZEPINE RECEPTOR"/>
    <property type="match status" value="1"/>
</dbReference>
<keyword evidence="5 6" id="KW-0472">Membrane</keyword>
<reference evidence="7 8" key="2">
    <citation type="journal article" date="2021" name="Int. J. Syst. Evol. Microbiol.">
        <title>Roseibium litorale sp. nov., isolated from a tidal flat sediment and proposal for the reclassification of Labrenzia polysiphoniae as Roseibium polysiphoniae comb. nov.</title>
        <authorList>
            <person name="Liu Y."/>
            <person name="Pei T."/>
            <person name="Du J."/>
            <person name="Chao M."/>
            <person name="Deng M.R."/>
            <person name="Zhu H."/>
        </authorList>
    </citation>
    <scope>NUCLEOTIDE SEQUENCE [LARGE SCALE GENOMIC DNA]</scope>
    <source>
        <strain evidence="7 8">4C16A</strain>
    </source>
</reference>
<dbReference type="PANTHER" id="PTHR10057:SF0">
    <property type="entry name" value="TRANSLOCATOR PROTEIN"/>
    <property type="match status" value="1"/>
</dbReference>
<comment type="subcellular location">
    <subcellularLocation>
        <location evidence="1">Membrane</location>
        <topology evidence="1">Multi-pass membrane protein</topology>
    </subcellularLocation>
</comment>